<dbReference type="CDD" id="cd12797">
    <property type="entry name" value="M23_peptidase"/>
    <property type="match status" value="1"/>
</dbReference>
<keyword evidence="4" id="KW-0472">Membrane</keyword>
<evidence type="ECO:0000313" key="7">
    <source>
        <dbReference type="EMBL" id="MFC4714072.1"/>
    </source>
</evidence>
<evidence type="ECO:0000313" key="8">
    <source>
        <dbReference type="Proteomes" id="UP001595932"/>
    </source>
</evidence>
<dbReference type="RefSeq" id="WP_377279807.1">
    <property type="nucleotide sequence ID" value="NZ_JBHSGL010000015.1"/>
</dbReference>
<dbReference type="Pfam" id="PF10145">
    <property type="entry name" value="PhageMin_Tail"/>
    <property type="match status" value="1"/>
</dbReference>
<name>A0ABV9ME29_9BACL</name>
<dbReference type="PANTHER" id="PTHR37813">
    <property type="entry name" value="FELS-2 PROPHAGE PROTEIN"/>
    <property type="match status" value="1"/>
</dbReference>
<dbReference type="Gene3D" id="2.70.70.10">
    <property type="entry name" value="Glucose Permease (Domain IIA)"/>
    <property type="match status" value="1"/>
</dbReference>
<feature type="transmembrane region" description="Helical" evidence="4">
    <location>
        <begin position="486"/>
        <end position="519"/>
    </location>
</feature>
<dbReference type="SUPFAM" id="SSF57997">
    <property type="entry name" value="Tropomyosin"/>
    <property type="match status" value="1"/>
</dbReference>
<feature type="transmembrane region" description="Helical" evidence="4">
    <location>
        <begin position="531"/>
        <end position="561"/>
    </location>
</feature>
<feature type="domain" description="Phage tail tape measure protein" evidence="6">
    <location>
        <begin position="220"/>
        <end position="361"/>
    </location>
</feature>
<reference evidence="8" key="1">
    <citation type="journal article" date="2019" name="Int. J. Syst. Evol. Microbiol.">
        <title>The Global Catalogue of Microorganisms (GCM) 10K type strain sequencing project: providing services to taxonomists for standard genome sequencing and annotation.</title>
        <authorList>
            <consortium name="The Broad Institute Genomics Platform"/>
            <consortium name="The Broad Institute Genome Sequencing Center for Infectious Disease"/>
            <person name="Wu L."/>
            <person name="Ma J."/>
        </authorList>
    </citation>
    <scope>NUCLEOTIDE SEQUENCE [LARGE SCALE GENOMIC DNA]</scope>
    <source>
        <strain evidence="8">CGMCC 1.12151</strain>
    </source>
</reference>
<feature type="transmembrane region" description="Helical" evidence="4">
    <location>
        <begin position="661"/>
        <end position="680"/>
    </location>
</feature>
<keyword evidence="8" id="KW-1185">Reference proteome</keyword>
<feature type="coiled-coil region" evidence="2">
    <location>
        <begin position="51"/>
        <end position="82"/>
    </location>
</feature>
<evidence type="ECO:0000259" key="5">
    <source>
        <dbReference type="Pfam" id="PF01551"/>
    </source>
</evidence>
<keyword evidence="4" id="KW-1133">Transmembrane helix</keyword>
<evidence type="ECO:0000256" key="3">
    <source>
        <dbReference type="SAM" id="MobiDB-lite"/>
    </source>
</evidence>
<dbReference type="InterPro" id="IPR016047">
    <property type="entry name" value="M23ase_b-sheet_dom"/>
</dbReference>
<dbReference type="SUPFAM" id="SSF51261">
    <property type="entry name" value="Duplicated hybrid motif"/>
    <property type="match status" value="1"/>
</dbReference>
<dbReference type="NCBIfam" id="TIGR01760">
    <property type="entry name" value="tape_meas_TP901"/>
    <property type="match status" value="1"/>
</dbReference>
<keyword evidence="1" id="KW-1188">Viral release from host cell</keyword>
<dbReference type="Gene3D" id="1.20.120.20">
    <property type="entry name" value="Apolipoprotein"/>
    <property type="match status" value="1"/>
</dbReference>
<evidence type="ECO:0000259" key="6">
    <source>
        <dbReference type="Pfam" id="PF10145"/>
    </source>
</evidence>
<feature type="domain" description="M23ase beta-sheet core" evidence="5">
    <location>
        <begin position="1041"/>
        <end position="1135"/>
    </location>
</feature>
<keyword evidence="4" id="KW-0812">Transmembrane</keyword>
<dbReference type="Proteomes" id="UP001595932">
    <property type="component" value="Unassembled WGS sequence"/>
</dbReference>
<feature type="transmembrane region" description="Helical" evidence="4">
    <location>
        <begin position="635"/>
        <end position="655"/>
    </location>
</feature>
<gene>
    <name evidence="7" type="ORF">ACFO5U_14585</name>
</gene>
<dbReference type="EMBL" id="JBHSGL010000015">
    <property type="protein sequence ID" value="MFC4714072.1"/>
    <property type="molecule type" value="Genomic_DNA"/>
</dbReference>
<keyword evidence="2" id="KW-0175">Coiled coil</keyword>
<proteinExistence type="predicted"/>
<dbReference type="InterPro" id="IPR011055">
    <property type="entry name" value="Dup_hybrid_motif"/>
</dbReference>
<dbReference type="PANTHER" id="PTHR37813:SF1">
    <property type="entry name" value="FELS-2 PROPHAGE PROTEIN"/>
    <property type="match status" value="1"/>
</dbReference>
<dbReference type="InterPro" id="IPR010090">
    <property type="entry name" value="Phage_tape_meas"/>
</dbReference>
<evidence type="ECO:0000256" key="1">
    <source>
        <dbReference type="ARBA" id="ARBA00022612"/>
    </source>
</evidence>
<comment type="caution">
    <text evidence="7">The sequence shown here is derived from an EMBL/GenBank/DDBJ whole genome shotgun (WGS) entry which is preliminary data.</text>
</comment>
<accession>A0ABV9ME29</accession>
<sequence>MAERIEGLSIGLGLDTLGIDKGMSELKRKLAGVNSEMKANMSAFDRNEVSVKKYETQLKGLNKRLDLQKVAVQNAKDEYEKMVKIHGEGSTQADKAAGIYNKEAASLNNLNRYVEGVTEEFKAFQKEQEIAESRLGKLSKAMENMGNKMKSVGDGMKNVGTNLTKGITAPLVGIGVAAFSSANEFDKASKNIRAGTGATGDALEDLETSFKSVFKSVPEDAETVSNALADINTRTGLTGEPLEKMTKQFLDLSRVTGEDVNTSIADMTRTFGTWGVEMEDSGDTMDYLWKVAQTTGIGVSELTGLLDTNGETFQTLGYNIEESAALLGHWEKSGVNSEVMLTGLKKGLQNLAAAGEDPAKVLPGLISDIENAGTESESTSLAMELFGKKAGPEMAKAIRDGNLSVDELLSTLDSSGETIGSAAEDTMSLADQFTLLKNNSMAALEPIGTILLDLTKKYLPPLIDAMSKMAERFENFSDKTQKSILVFGGIAAAIGPVLVVVGSMISMFGGAMITLAPFLLKVKEAGGWFKYLRLAVAALTGPVGLTIAVIAALTAGFIPLYRNSETFRTGVQALIQRVKELATTGLTMIKPAIAAVTGFFKNQLSTIQKFWSENSVVILSALSNISKVTASIMKGIMAVIQFVMPAVLAIIRSVWGNIKGVINGALNVIMGGVKVFAGLFSGDFKKMWEGVKQMFSGAVQFIWNFVQLSFFGKVLGGARLFVKSFSGVFSTMWTSMKTLFSTSVTTVLRNVTTAWSTMRTSTSTAFRQIFDSVKNRFTDIVNAAKALPKRIGDGIGSMASKVKSGVTKVINNLASTLGKGVNGVITGINWVLDKIGVGKAGKVDLWTVPQYANGTHAHPGGPAIVGDGRGLNAGRELIQTPSGELGLSPAIDTMVNLPKGTQVLSAKKTRELLGEIPHYESGTGLWQGIKNFGSAAWEGTKAAGSAIKDAAFNVWDHVSNPGKLLDTALSLLGIKKPNGGSLVGDMAKGAFDKVKTGALGFLKSSIDESGTMAGSGHGFGSAFTLTSRRGFRINPVTGIGQMHQGDDWGARAGTLIPAQAAGKVIQAGFHAIRGNFVRVQSGIMDRLYQHNQRNLVSVGQAVKKGQAVGTVGSTGRSTGPHLHYEVRRNGININPAGLETGGITKTDQLVRISEKNREEITIPMHKSRRSDAMKLMAIAGKKLMSGGKSGGGITRPNQLPNPSPSKDNEIINLLKQQVALLQALLTNPQPTQVAMVTPNYDVLAEGVAKPVEKINNDRNAMKDSGRKGRTY</sequence>
<evidence type="ECO:0000256" key="2">
    <source>
        <dbReference type="SAM" id="Coils"/>
    </source>
</evidence>
<dbReference type="Pfam" id="PF01551">
    <property type="entry name" value="Peptidase_M23"/>
    <property type="match status" value="1"/>
</dbReference>
<organism evidence="7 8">
    <name type="scientific">Planococcus dechangensis</name>
    <dbReference type="NCBI Taxonomy" id="1176255"/>
    <lineage>
        <taxon>Bacteria</taxon>
        <taxon>Bacillati</taxon>
        <taxon>Bacillota</taxon>
        <taxon>Bacilli</taxon>
        <taxon>Bacillales</taxon>
        <taxon>Caryophanaceae</taxon>
        <taxon>Planococcus</taxon>
    </lineage>
</organism>
<evidence type="ECO:0000256" key="4">
    <source>
        <dbReference type="SAM" id="Phobius"/>
    </source>
</evidence>
<feature type="region of interest" description="Disordered" evidence="3">
    <location>
        <begin position="1186"/>
        <end position="1206"/>
    </location>
</feature>
<protein>
    <submittedName>
        <fullName evidence="7">Phage tail tape measure protein</fullName>
    </submittedName>
</protein>